<sequence>VHSVYRTVSLEDVLRIVDFCGSQTIKNGGLFEVYPDPERNSFIIIVNSCSTLDSKERLRPLGAFYCNYAGPGVITIEEEDPHFDGVDSRGKHVTAIKQVIDILLAEGFPGVKINFNELPALKF</sequence>
<protein>
    <submittedName>
        <fullName evidence="1">Uncharacterized protein</fullName>
    </submittedName>
</protein>
<reference evidence="1" key="1">
    <citation type="submission" date="2018-05" db="EMBL/GenBank/DDBJ databases">
        <authorList>
            <person name="Lanie J.A."/>
            <person name="Ng W.-L."/>
            <person name="Kazmierczak K.M."/>
            <person name="Andrzejewski T.M."/>
            <person name="Davidsen T.M."/>
            <person name="Wayne K.J."/>
            <person name="Tettelin H."/>
            <person name="Glass J.I."/>
            <person name="Rusch D."/>
            <person name="Podicherti R."/>
            <person name="Tsui H.-C.T."/>
            <person name="Winkler M.E."/>
        </authorList>
    </citation>
    <scope>NUCLEOTIDE SEQUENCE</scope>
</reference>
<gene>
    <name evidence="1" type="ORF">METZ01_LOCUS328488</name>
</gene>
<feature type="non-terminal residue" evidence="1">
    <location>
        <position position="1"/>
    </location>
</feature>
<dbReference type="AlphaFoldDB" id="A0A382PQM5"/>
<evidence type="ECO:0000313" key="1">
    <source>
        <dbReference type="EMBL" id="SVC75634.1"/>
    </source>
</evidence>
<accession>A0A382PQM5</accession>
<organism evidence="1">
    <name type="scientific">marine metagenome</name>
    <dbReference type="NCBI Taxonomy" id="408172"/>
    <lineage>
        <taxon>unclassified sequences</taxon>
        <taxon>metagenomes</taxon>
        <taxon>ecological metagenomes</taxon>
    </lineage>
</organism>
<dbReference type="EMBL" id="UINC01109068">
    <property type="protein sequence ID" value="SVC75634.1"/>
    <property type="molecule type" value="Genomic_DNA"/>
</dbReference>
<proteinExistence type="predicted"/>
<name>A0A382PQM5_9ZZZZ</name>